<keyword evidence="3" id="KW-1185">Reference proteome</keyword>
<gene>
    <name evidence="2" type="ORF">BCR44DRAFT_34345</name>
</gene>
<feature type="transmembrane region" description="Helical" evidence="1">
    <location>
        <begin position="410"/>
        <end position="434"/>
    </location>
</feature>
<dbReference type="AlphaFoldDB" id="A0A1Y2HNA8"/>
<evidence type="ECO:0000313" key="2">
    <source>
        <dbReference type="EMBL" id="ORZ35203.1"/>
    </source>
</evidence>
<evidence type="ECO:0000313" key="3">
    <source>
        <dbReference type="Proteomes" id="UP000193411"/>
    </source>
</evidence>
<proteinExistence type="predicted"/>
<keyword evidence="1" id="KW-0472">Membrane</keyword>
<dbReference type="Proteomes" id="UP000193411">
    <property type="component" value="Unassembled WGS sequence"/>
</dbReference>
<protein>
    <submittedName>
        <fullName evidence="2">Uncharacterized protein</fullName>
    </submittedName>
</protein>
<keyword evidence="1" id="KW-1133">Transmembrane helix</keyword>
<accession>A0A1Y2HNA8</accession>
<organism evidence="2 3">
    <name type="scientific">Catenaria anguillulae PL171</name>
    <dbReference type="NCBI Taxonomy" id="765915"/>
    <lineage>
        <taxon>Eukaryota</taxon>
        <taxon>Fungi</taxon>
        <taxon>Fungi incertae sedis</taxon>
        <taxon>Blastocladiomycota</taxon>
        <taxon>Blastocladiomycetes</taxon>
        <taxon>Blastocladiales</taxon>
        <taxon>Catenariaceae</taxon>
        <taxon>Catenaria</taxon>
    </lineage>
</organism>
<keyword evidence="1" id="KW-0812">Transmembrane</keyword>
<name>A0A1Y2HNA8_9FUNG</name>
<dbReference type="EMBL" id="MCFL01000023">
    <property type="protein sequence ID" value="ORZ35203.1"/>
    <property type="molecule type" value="Genomic_DNA"/>
</dbReference>
<comment type="caution">
    <text evidence="2">The sequence shown here is derived from an EMBL/GenBank/DDBJ whole genome shotgun (WGS) entry which is preliminary data.</text>
</comment>
<sequence>MASRSPNTPLSWSYVMYALQDKNGNPAGDLLALPTNNSASGNGASWANRRPDGAPPLVTRLCTLPPANLGQRIPPNLIDPYNGCSPPPSMSRQERVCEYSRQNSGSRLSFDASCVWRRLTESAAVDPLDSGHCLPLDDPALSDRGIVPMPMLLNETMVGRLAPSYGPELENRIIPTLKHYLESRNHPAIAAFPAFVNVTVRPTHKRLRLGICTPFPPVNSPCSLTAVDTNTGTIAAGWLFPTPGRYNGDPSVLLARPQSAFTSMVGPHINSLDFAASNSLAPPFPFLTGRARDFDPEWQYSSAWSSPLVQCAATPNSTTIGVVRPLIISGPCTSNRDCLSGTCLAQTKTCDHESRNRETASPFSDLFFINSTTPATGRRFLTYPPTKPARDVLYAFSSSGMSSDYLPSDWVYYTPVIIVSSVIIGIVLVALVWMRGAKFVERVKHQWSGWRSTTERDIQLKPVSGAMVGDLGDYGAVRAAVEAGEELPVYVTAEIRDNN</sequence>
<reference evidence="2 3" key="1">
    <citation type="submission" date="2016-07" db="EMBL/GenBank/DDBJ databases">
        <title>Pervasive Adenine N6-methylation of Active Genes in Fungi.</title>
        <authorList>
            <consortium name="DOE Joint Genome Institute"/>
            <person name="Mondo S.J."/>
            <person name="Dannebaum R.O."/>
            <person name="Kuo R.C."/>
            <person name="Labutti K."/>
            <person name="Haridas S."/>
            <person name="Kuo A."/>
            <person name="Salamov A."/>
            <person name="Ahrendt S.R."/>
            <person name="Lipzen A."/>
            <person name="Sullivan W."/>
            <person name="Andreopoulos W.B."/>
            <person name="Clum A."/>
            <person name="Lindquist E."/>
            <person name="Daum C."/>
            <person name="Ramamoorthy G.K."/>
            <person name="Gryganskyi A."/>
            <person name="Culley D."/>
            <person name="Magnuson J.K."/>
            <person name="James T.Y."/>
            <person name="O'Malley M.A."/>
            <person name="Stajich J.E."/>
            <person name="Spatafora J.W."/>
            <person name="Visel A."/>
            <person name="Grigoriev I.V."/>
        </authorList>
    </citation>
    <scope>NUCLEOTIDE SEQUENCE [LARGE SCALE GENOMIC DNA]</scope>
    <source>
        <strain evidence="2 3">PL171</strain>
    </source>
</reference>
<evidence type="ECO:0000256" key="1">
    <source>
        <dbReference type="SAM" id="Phobius"/>
    </source>
</evidence>